<dbReference type="Gene3D" id="1.20.1600.10">
    <property type="entry name" value="Outer membrane efflux proteins (OEP)"/>
    <property type="match status" value="1"/>
</dbReference>
<evidence type="ECO:0000256" key="4">
    <source>
        <dbReference type="ARBA" id="ARBA00023136"/>
    </source>
</evidence>
<evidence type="ECO:0000256" key="8">
    <source>
        <dbReference type="RuleBase" id="RU362097"/>
    </source>
</evidence>
<organism evidence="11 12">
    <name type="scientific">Pseudomonas brassicacearum</name>
    <dbReference type="NCBI Taxonomy" id="930166"/>
    <lineage>
        <taxon>Bacteria</taxon>
        <taxon>Pseudomonadati</taxon>
        <taxon>Pseudomonadota</taxon>
        <taxon>Gammaproteobacteria</taxon>
        <taxon>Pseudomonadales</taxon>
        <taxon>Pseudomonadaceae</taxon>
        <taxon>Pseudomonas</taxon>
    </lineage>
</organism>
<evidence type="ECO:0000256" key="7">
    <source>
        <dbReference type="ARBA" id="ARBA00023288"/>
    </source>
</evidence>
<evidence type="ECO:0000313" key="12">
    <source>
        <dbReference type="Proteomes" id="UP000284684"/>
    </source>
</evidence>
<dbReference type="AlphaFoldDB" id="A0A423H182"/>
<dbReference type="SUPFAM" id="SSF56954">
    <property type="entry name" value="Outer membrane efflux proteins (OEP)"/>
    <property type="match status" value="1"/>
</dbReference>
<dbReference type="RefSeq" id="WP_123580693.1">
    <property type="nucleotide sequence ID" value="NZ_MOBI01000002.1"/>
</dbReference>
<keyword evidence="7 8" id="KW-0449">Lipoprotein</keyword>
<feature type="coiled-coil region" evidence="9">
    <location>
        <begin position="84"/>
        <end position="111"/>
    </location>
</feature>
<dbReference type="GO" id="GO:0015562">
    <property type="term" value="F:efflux transmembrane transporter activity"/>
    <property type="evidence" value="ECO:0007669"/>
    <property type="project" value="InterPro"/>
</dbReference>
<evidence type="ECO:0000256" key="2">
    <source>
        <dbReference type="ARBA" id="ARBA00022452"/>
    </source>
</evidence>
<evidence type="ECO:0000256" key="10">
    <source>
        <dbReference type="SAM" id="MobiDB-lite"/>
    </source>
</evidence>
<dbReference type="InterPro" id="IPR010131">
    <property type="entry name" value="MdtP/NodT-like"/>
</dbReference>
<dbReference type="PANTHER" id="PTHR30203">
    <property type="entry name" value="OUTER MEMBRANE CATION EFFLUX PROTEIN"/>
    <property type="match status" value="1"/>
</dbReference>
<keyword evidence="3 8" id="KW-0812">Transmembrane</keyword>
<evidence type="ECO:0000256" key="9">
    <source>
        <dbReference type="SAM" id="Coils"/>
    </source>
</evidence>
<proteinExistence type="inferred from homology"/>
<keyword evidence="4 8" id="KW-0472">Membrane</keyword>
<evidence type="ECO:0000256" key="5">
    <source>
        <dbReference type="ARBA" id="ARBA00023139"/>
    </source>
</evidence>
<dbReference type="EMBL" id="MOBI01000002">
    <property type="protein sequence ID" value="RON05511.1"/>
    <property type="molecule type" value="Genomic_DNA"/>
</dbReference>
<comment type="caution">
    <text evidence="11">The sequence shown here is derived from an EMBL/GenBank/DDBJ whole genome shotgun (WGS) entry which is preliminary data.</text>
</comment>
<gene>
    <name evidence="11" type="ORF">BK658_01885</name>
</gene>
<feature type="compositionally biased region" description="Low complexity" evidence="10">
    <location>
        <begin position="130"/>
        <end position="148"/>
    </location>
</feature>
<keyword evidence="2 8" id="KW-1134">Transmembrane beta strand</keyword>
<keyword evidence="9" id="KW-0175">Coiled coil</keyword>
<accession>A0A423H182</accession>
<evidence type="ECO:0000256" key="1">
    <source>
        <dbReference type="ARBA" id="ARBA00007613"/>
    </source>
</evidence>
<dbReference type="Proteomes" id="UP000284684">
    <property type="component" value="Unassembled WGS sequence"/>
</dbReference>
<dbReference type="Pfam" id="PF02321">
    <property type="entry name" value="OEP"/>
    <property type="match status" value="2"/>
</dbReference>
<keyword evidence="6" id="KW-0998">Cell outer membrane</keyword>
<keyword evidence="5 8" id="KW-0564">Palmitate</keyword>
<reference evidence="11 12" key="1">
    <citation type="submission" date="2016-10" db="EMBL/GenBank/DDBJ databases">
        <title>Comparative genome analysis of multiple Pseudomonas spp. focuses on biocontrol and plant growth promoting traits.</title>
        <authorList>
            <person name="Tao X.-Y."/>
            <person name="Taylor C.G."/>
        </authorList>
    </citation>
    <scope>NUCLEOTIDE SEQUENCE [LARGE SCALE GENOMIC DNA]</scope>
    <source>
        <strain evidence="11 12">37D10</strain>
    </source>
</reference>
<name>A0A423H182_9PSED</name>
<dbReference type="InterPro" id="IPR003423">
    <property type="entry name" value="OMP_efflux"/>
</dbReference>
<feature type="region of interest" description="Disordered" evidence="10">
    <location>
        <begin position="127"/>
        <end position="148"/>
    </location>
</feature>
<dbReference type="Gene3D" id="2.20.200.10">
    <property type="entry name" value="Outer membrane efflux proteins (OEP)"/>
    <property type="match status" value="1"/>
</dbReference>
<evidence type="ECO:0000256" key="3">
    <source>
        <dbReference type="ARBA" id="ARBA00022692"/>
    </source>
</evidence>
<comment type="subcellular location">
    <subcellularLocation>
        <location evidence="8">Cell outer membrane</location>
        <topology evidence="8">Lipid-anchor</topology>
    </subcellularLocation>
</comment>
<comment type="similarity">
    <text evidence="1 8">Belongs to the outer membrane factor (OMF) (TC 1.B.17) family.</text>
</comment>
<sequence length="497" mass="54173">MTDRCPLNLDAPLARRLVSARGSRLLSLSLSVLMLSACAIGPDYHRPPVAEPAQYKQADGWRQATPSDSLARGAWWELYGDQQLNGLVEKLNSANQTVAQSEAQYRQAQALVRSARGAFFPTVDLSAGKTRSSQGTGSSSSSLSSTNSGIRDTYNTQLGVSWEADVWGKLRRGLEADKASAQASFADLAAMRLSQQSELVQNYLQLRVIDQQKRLLQSTVENYQRSLQMTVNQYRAGVSGKDAVAQAQTQLKSTQADMVDLIWQRAQFENAIAVLIGLPPADFNLAETQNIPALPQVPLSLPSQLLERRPDIASAERSVIAANANIGVAKAAYYPDLTLSMSGGYSSSTYSDLISLPNRFWSVGPKLAMTLFDGGQRSADVDRTEAAYDQTVAKYRQTVLDGFREVENYLVQLKVMEDEAAVRQEALDAARESLRLTLNQYKAGLIAYLDVVVVQATALSNERSVLTLQQSRLIASVNLIAALGGGWDGQTQASKKE</sequence>
<protein>
    <submittedName>
        <fullName evidence="11">RND transporter</fullName>
    </submittedName>
</protein>
<dbReference type="NCBIfam" id="TIGR01845">
    <property type="entry name" value="outer_NodT"/>
    <property type="match status" value="1"/>
</dbReference>
<evidence type="ECO:0000313" key="11">
    <source>
        <dbReference type="EMBL" id="RON05511.1"/>
    </source>
</evidence>
<evidence type="ECO:0000256" key="6">
    <source>
        <dbReference type="ARBA" id="ARBA00023237"/>
    </source>
</evidence>
<dbReference type="PANTHER" id="PTHR30203:SF33">
    <property type="entry name" value="BLR4455 PROTEIN"/>
    <property type="match status" value="1"/>
</dbReference>
<dbReference type="GO" id="GO:0009279">
    <property type="term" value="C:cell outer membrane"/>
    <property type="evidence" value="ECO:0007669"/>
    <property type="project" value="UniProtKB-SubCell"/>
</dbReference>